<accession>A0A8I1D5E7</accession>
<dbReference type="RefSeq" id="WP_197940540.1">
    <property type="nucleotide sequence ID" value="NZ_JAECSB010000021.1"/>
</dbReference>
<feature type="region of interest" description="Disordered" evidence="1">
    <location>
        <begin position="214"/>
        <end position="233"/>
    </location>
</feature>
<protein>
    <submittedName>
        <fullName evidence="2">Uncharacterized protein</fullName>
    </submittedName>
</protein>
<gene>
    <name evidence="2" type="ORF">I3517_04335</name>
</gene>
<proteinExistence type="predicted"/>
<reference evidence="2 3" key="1">
    <citation type="submission" date="2020-12" db="EMBL/GenBank/DDBJ databases">
        <title>Draft genome sequence of furan degrading bacterial strain FUR100.</title>
        <authorList>
            <person name="Woiski C."/>
        </authorList>
    </citation>
    <scope>NUCLEOTIDE SEQUENCE [LARGE SCALE GENOMIC DNA]</scope>
    <source>
        <strain evidence="2 3">FUR100</strain>
    </source>
</reference>
<name>A0A8I1D5E7_RHOER</name>
<sequence length="364" mass="40342">MALSTGELRPSQMPLLLDAFDEASTPVVKYLEPWGLVVWELRSFRASGVVGPMLKWWTDFHCQPAAVLAADPERYFMLGGTQKSYYGAADEQDMLVMYCGYRCTSRATLDRHAYFASEEMTALILAGSEGSADVGVTLADLPSPSGVAYLTQAVGGLVLLWNTIDDLLSVQLVPTTGARDFIVNQGEKKVGWGYRFGEHKYLPMPFAEAELSAPESDAPPTLQNVGGYTPRMPDDAPDWSRKGIYQGWTSEQILAVFLSFTHMLRQGALVDSSTIRTAKSSLSGRRRKPGLVTYLSYRSRGGSRATAGEDGSPSRVYSHRWTVRGHWKRQWYPSEQRHHPIWISTYIAGPEGAPIKTSDKVTLF</sequence>
<keyword evidence="3" id="KW-1185">Reference proteome</keyword>
<organism evidence="2 3">
    <name type="scientific">Rhodococcus erythropolis</name>
    <name type="common">Arthrobacter picolinophilus</name>
    <dbReference type="NCBI Taxonomy" id="1833"/>
    <lineage>
        <taxon>Bacteria</taxon>
        <taxon>Bacillati</taxon>
        <taxon>Actinomycetota</taxon>
        <taxon>Actinomycetes</taxon>
        <taxon>Mycobacteriales</taxon>
        <taxon>Nocardiaceae</taxon>
        <taxon>Rhodococcus</taxon>
        <taxon>Rhodococcus erythropolis group</taxon>
    </lineage>
</organism>
<dbReference type="Proteomes" id="UP000627573">
    <property type="component" value="Unassembled WGS sequence"/>
</dbReference>
<dbReference type="EMBL" id="JAECSB010000021">
    <property type="protein sequence ID" value="MBH5141841.1"/>
    <property type="molecule type" value="Genomic_DNA"/>
</dbReference>
<evidence type="ECO:0000256" key="1">
    <source>
        <dbReference type="SAM" id="MobiDB-lite"/>
    </source>
</evidence>
<dbReference type="AlphaFoldDB" id="A0A8I1D5E7"/>
<evidence type="ECO:0000313" key="2">
    <source>
        <dbReference type="EMBL" id="MBH5141841.1"/>
    </source>
</evidence>
<comment type="caution">
    <text evidence="2">The sequence shown here is derived from an EMBL/GenBank/DDBJ whole genome shotgun (WGS) entry which is preliminary data.</text>
</comment>
<evidence type="ECO:0000313" key="3">
    <source>
        <dbReference type="Proteomes" id="UP000627573"/>
    </source>
</evidence>